<dbReference type="PROSITE" id="PS50011">
    <property type="entry name" value="PROTEIN_KINASE_DOM"/>
    <property type="match status" value="2"/>
</dbReference>
<accession>A0ABX5Y5J0</accession>
<dbReference type="EC" id="2.7.11.1" evidence="7"/>
<evidence type="ECO:0000256" key="4">
    <source>
        <dbReference type="ARBA" id="ARBA00022840"/>
    </source>
</evidence>
<proteinExistence type="predicted"/>
<keyword evidence="1 7" id="KW-0808">Transferase</keyword>
<dbReference type="Gene3D" id="3.30.200.20">
    <property type="entry name" value="Phosphorylase Kinase, domain 1"/>
    <property type="match status" value="2"/>
</dbReference>
<evidence type="ECO:0000256" key="5">
    <source>
        <dbReference type="PROSITE-ProRule" id="PRU10141"/>
    </source>
</evidence>
<keyword evidence="4 5" id="KW-0067">ATP-binding</keyword>
<reference evidence="7 8" key="1">
    <citation type="submission" date="2019-02" db="EMBL/GenBank/DDBJ databases">
        <title>Deep-cultivation of Planctomycetes and their phenomic and genomic characterization uncovers novel biology.</title>
        <authorList>
            <person name="Wiegand S."/>
            <person name="Jogler M."/>
            <person name="Boedeker C."/>
            <person name="Pinto D."/>
            <person name="Vollmers J."/>
            <person name="Rivas-Marin E."/>
            <person name="Kohn T."/>
            <person name="Peeters S.H."/>
            <person name="Heuer A."/>
            <person name="Rast P."/>
            <person name="Oberbeckmann S."/>
            <person name="Bunk B."/>
            <person name="Jeske O."/>
            <person name="Meyerdierks A."/>
            <person name="Storesund J.E."/>
            <person name="Kallscheuer N."/>
            <person name="Luecker S."/>
            <person name="Lage O.M."/>
            <person name="Pohl T."/>
            <person name="Merkel B.J."/>
            <person name="Hornburger P."/>
            <person name="Mueller R.-W."/>
            <person name="Bruemmer F."/>
            <person name="Labrenz M."/>
            <person name="Spormann A.M."/>
            <person name="Op den Camp H."/>
            <person name="Overmann J."/>
            <person name="Amann R."/>
            <person name="Jetten M.S.M."/>
            <person name="Mascher T."/>
            <person name="Medema M.H."/>
            <person name="Devos D.P."/>
            <person name="Kaster A.-K."/>
            <person name="Ovreas L."/>
            <person name="Rohde M."/>
            <person name="Galperin M.Y."/>
            <person name="Jogler C."/>
        </authorList>
    </citation>
    <scope>NUCLEOTIDE SEQUENCE [LARGE SCALE GENOMIC DNA]</scope>
    <source>
        <strain evidence="7 8">TBK1r</strain>
    </source>
</reference>
<dbReference type="PROSITE" id="PS00107">
    <property type="entry name" value="PROTEIN_KINASE_ATP"/>
    <property type="match status" value="1"/>
</dbReference>
<dbReference type="SMART" id="SM00219">
    <property type="entry name" value="TyrKc"/>
    <property type="match status" value="1"/>
</dbReference>
<dbReference type="Gene3D" id="1.10.510.10">
    <property type="entry name" value="Transferase(Phosphotransferase) domain 1"/>
    <property type="match status" value="2"/>
</dbReference>
<dbReference type="SMART" id="SM00220">
    <property type="entry name" value="S_TKc"/>
    <property type="match status" value="2"/>
</dbReference>
<keyword evidence="3 7" id="KW-0418">Kinase</keyword>
<sequence length="766" mass="85969">MSDSTFEDLCDQFEASWQAGQPLSIRRLLKKIPSSQRTHLLKALLEIELEYRFQAEEQPTPKDYPFPGLDAIVALAFAETRRRIKSTVSDLTPSKQTDATQEALGLPGRRIGPFKLLKKIGEDELVTVYMAEQQKPMLRTIALNIVQADLDHAEVVSRFNEERQLLSMLVHPHIAKVLDADTTDSGRSYFVTEFIDGDPITRFCDQFRLNMKKRLQLFIQSCDAVQHGNQKGVLHRDLRPDNVLIEQHGRLPTARVINFGLARALRRSQLFTEETRFTRFDQAFVEFQYVSPEHLRMNASAIDSRSDVYSLGALLYELITGTTPIHKVTPNEKTLGKYLTAIQHEETPRPSLRLKNLGNSAAEVADNRRCELKKLIRLLRGDLDRIAIKALQKKPERRYGDAGELADDIRRFLAAEPVRSRRARRSSQLRNSDTEECGAATITQADDALERHADLSCDPESLHGILSPPQEPDEIGRLGNFRIEQVLGAGGMGFVFLATTPESKDPIALKVMNPAIAQQPNAVRRFLREGQAAKQLRHPNIVKLMQSGDINGTPYITMEYLRGQSLQSAMRQYKTFAQTKIIQFAKEIASGLAFAHSRDLVHRDIKPSNLWIVSPPGSIKILDFGLVRDVSLDHVSLTDTGVVVGSPKYMSPEQVRGEKVGAPSDLFSMGSILYRLATGKHAFDEKNVTSTLLSIAKDDPVPISKVCPEFHVDFANLIHRLLMKDPRDRPQSASNVYHLLLQLENQLTAPPPVVSPSSKSPRAPQK</sequence>
<dbReference type="EMBL" id="CP036432">
    <property type="protein sequence ID" value="QDV87384.1"/>
    <property type="molecule type" value="Genomic_DNA"/>
</dbReference>
<dbReference type="InterPro" id="IPR008266">
    <property type="entry name" value="Tyr_kinase_AS"/>
</dbReference>
<keyword evidence="8" id="KW-1185">Reference proteome</keyword>
<feature type="domain" description="Protein kinase" evidence="6">
    <location>
        <begin position="481"/>
        <end position="741"/>
    </location>
</feature>
<dbReference type="InterPro" id="IPR000719">
    <property type="entry name" value="Prot_kinase_dom"/>
</dbReference>
<name>A0ABX5Y5J0_9BACT</name>
<feature type="domain" description="Protein kinase" evidence="6">
    <location>
        <begin position="114"/>
        <end position="413"/>
    </location>
</feature>
<dbReference type="PROSITE" id="PS00109">
    <property type="entry name" value="PROTEIN_KINASE_TYR"/>
    <property type="match status" value="1"/>
</dbReference>
<evidence type="ECO:0000256" key="2">
    <source>
        <dbReference type="ARBA" id="ARBA00022741"/>
    </source>
</evidence>
<evidence type="ECO:0000313" key="8">
    <source>
        <dbReference type="Proteomes" id="UP000318081"/>
    </source>
</evidence>
<dbReference type="GO" id="GO:0004674">
    <property type="term" value="F:protein serine/threonine kinase activity"/>
    <property type="evidence" value="ECO:0007669"/>
    <property type="project" value="UniProtKB-EC"/>
</dbReference>
<dbReference type="SUPFAM" id="SSF56112">
    <property type="entry name" value="Protein kinase-like (PK-like)"/>
    <property type="match status" value="2"/>
</dbReference>
<dbReference type="PANTHER" id="PTHR43289">
    <property type="entry name" value="MITOGEN-ACTIVATED PROTEIN KINASE KINASE KINASE 20-RELATED"/>
    <property type="match status" value="1"/>
</dbReference>
<dbReference type="CDD" id="cd14014">
    <property type="entry name" value="STKc_PknB_like"/>
    <property type="match status" value="2"/>
</dbReference>
<protein>
    <submittedName>
        <fullName evidence="7">Serine/threonine-protein kinase PknB</fullName>
        <ecNumber evidence="7">2.7.11.1</ecNumber>
    </submittedName>
</protein>
<evidence type="ECO:0000256" key="3">
    <source>
        <dbReference type="ARBA" id="ARBA00022777"/>
    </source>
</evidence>
<dbReference type="RefSeq" id="WP_145219033.1">
    <property type="nucleotide sequence ID" value="NZ_CP036432.1"/>
</dbReference>
<organism evidence="7 8">
    <name type="scientific">Stieleria magnilauensis</name>
    <dbReference type="NCBI Taxonomy" id="2527963"/>
    <lineage>
        <taxon>Bacteria</taxon>
        <taxon>Pseudomonadati</taxon>
        <taxon>Planctomycetota</taxon>
        <taxon>Planctomycetia</taxon>
        <taxon>Pirellulales</taxon>
        <taxon>Pirellulaceae</taxon>
        <taxon>Stieleria</taxon>
    </lineage>
</organism>
<feature type="binding site" evidence="5">
    <location>
        <position position="510"/>
    </location>
    <ligand>
        <name>ATP</name>
        <dbReference type="ChEBI" id="CHEBI:30616"/>
    </ligand>
</feature>
<dbReference type="InterPro" id="IPR017441">
    <property type="entry name" value="Protein_kinase_ATP_BS"/>
</dbReference>
<dbReference type="InterPro" id="IPR020635">
    <property type="entry name" value="Tyr_kinase_cat_dom"/>
</dbReference>
<dbReference type="PANTHER" id="PTHR43289:SF6">
    <property type="entry name" value="SERINE_THREONINE-PROTEIN KINASE NEKL-3"/>
    <property type="match status" value="1"/>
</dbReference>
<dbReference type="Pfam" id="PF00069">
    <property type="entry name" value="Pkinase"/>
    <property type="match status" value="2"/>
</dbReference>
<gene>
    <name evidence="7" type="primary">pknB_18</name>
    <name evidence="7" type="ORF">TBK1r_64140</name>
</gene>
<dbReference type="InterPro" id="IPR011009">
    <property type="entry name" value="Kinase-like_dom_sf"/>
</dbReference>
<evidence type="ECO:0000256" key="1">
    <source>
        <dbReference type="ARBA" id="ARBA00022679"/>
    </source>
</evidence>
<dbReference type="Proteomes" id="UP000318081">
    <property type="component" value="Chromosome"/>
</dbReference>
<evidence type="ECO:0000259" key="6">
    <source>
        <dbReference type="PROSITE" id="PS50011"/>
    </source>
</evidence>
<keyword evidence="2 5" id="KW-0547">Nucleotide-binding</keyword>
<evidence type="ECO:0000313" key="7">
    <source>
        <dbReference type="EMBL" id="QDV87384.1"/>
    </source>
</evidence>